<dbReference type="InterPro" id="IPR005183">
    <property type="entry name" value="DUF305_CopM-like"/>
</dbReference>
<feature type="region of interest" description="Disordered" evidence="1">
    <location>
        <begin position="29"/>
        <end position="49"/>
    </location>
</feature>
<evidence type="ECO:0000313" key="5">
    <source>
        <dbReference type="Proteomes" id="UP000325827"/>
    </source>
</evidence>
<evidence type="ECO:0000259" key="3">
    <source>
        <dbReference type="Pfam" id="PF03713"/>
    </source>
</evidence>
<evidence type="ECO:0000256" key="1">
    <source>
        <dbReference type="SAM" id="MobiDB-lite"/>
    </source>
</evidence>
<comment type="caution">
    <text evidence="4">The sequence shown here is derived from an EMBL/GenBank/DDBJ whole genome shotgun (WGS) entry which is preliminary data.</text>
</comment>
<dbReference type="Gene3D" id="1.20.1260.10">
    <property type="match status" value="1"/>
</dbReference>
<dbReference type="SMR" id="A0A5J5J656"/>
<name>A0A5J5J656_9MICO</name>
<dbReference type="OrthoDB" id="26872at2"/>
<dbReference type="AlphaFoldDB" id="A0A5J5J656"/>
<proteinExistence type="predicted"/>
<organism evidence="4 5">
    <name type="scientific">Microbacterium rhizomatis</name>
    <dbReference type="NCBI Taxonomy" id="1631477"/>
    <lineage>
        <taxon>Bacteria</taxon>
        <taxon>Bacillati</taxon>
        <taxon>Actinomycetota</taxon>
        <taxon>Actinomycetes</taxon>
        <taxon>Micrococcales</taxon>
        <taxon>Microbacteriaceae</taxon>
        <taxon>Microbacterium</taxon>
    </lineage>
</organism>
<dbReference type="Pfam" id="PF03713">
    <property type="entry name" value="DUF305"/>
    <property type="match status" value="1"/>
</dbReference>
<evidence type="ECO:0000313" key="4">
    <source>
        <dbReference type="EMBL" id="KAA9110338.1"/>
    </source>
</evidence>
<dbReference type="PROSITE" id="PS51257">
    <property type="entry name" value="PROKAR_LIPOPROTEIN"/>
    <property type="match status" value="1"/>
</dbReference>
<reference evidence="5" key="1">
    <citation type="submission" date="2019-09" db="EMBL/GenBank/DDBJ databases">
        <title>Mumia zhuanghuii sp. nov. isolated from the intestinal contents of plateau pika (Ochotona curzoniae) in the Qinghai-Tibet plateau of China.</title>
        <authorList>
            <person name="Tian Z."/>
        </authorList>
    </citation>
    <scope>NUCLEOTIDE SEQUENCE [LARGE SCALE GENOMIC DNA]</scope>
    <source>
        <strain evidence="5">JCM 30598</strain>
    </source>
</reference>
<gene>
    <name evidence="4" type="ORF">F6B43_01175</name>
</gene>
<feature type="signal peptide" evidence="2">
    <location>
        <begin position="1"/>
        <end position="20"/>
    </location>
</feature>
<dbReference type="InterPro" id="IPR012347">
    <property type="entry name" value="Ferritin-like"/>
</dbReference>
<dbReference type="PANTHER" id="PTHR36933">
    <property type="entry name" value="SLL0788 PROTEIN"/>
    <property type="match status" value="1"/>
</dbReference>
<keyword evidence="2" id="KW-0732">Signal</keyword>
<evidence type="ECO:0000256" key="2">
    <source>
        <dbReference type="SAM" id="SignalP"/>
    </source>
</evidence>
<sequence length="211" mass="22071">MRFRILALSTAALAAALVLAGCAPTDGSMPGMDHGPGGMTSGTPAPSEQASFNSADEMFVTMMIPHHEQAIEMADQILAKDGIDERVVTLAEQIKAAQGPEIQTMKGWLEDWGIPYDDSMSDMGGMGGMGGMDHGDGMMSDDDMAALDAATGVEATRLFLEGMVGHHQGAVTMAQMVLNNGENPDVAALAQQIIDGQTAEITTMQDILATL</sequence>
<dbReference type="PANTHER" id="PTHR36933:SF1">
    <property type="entry name" value="SLL0788 PROTEIN"/>
    <property type="match status" value="1"/>
</dbReference>
<dbReference type="EMBL" id="VYSA01000001">
    <property type="protein sequence ID" value="KAA9110338.1"/>
    <property type="molecule type" value="Genomic_DNA"/>
</dbReference>
<feature type="chain" id="PRO_5038992971" evidence="2">
    <location>
        <begin position="21"/>
        <end position="211"/>
    </location>
</feature>
<dbReference type="Proteomes" id="UP000325827">
    <property type="component" value="Unassembled WGS sequence"/>
</dbReference>
<feature type="domain" description="DUF305" evidence="3">
    <location>
        <begin position="56"/>
        <end position="208"/>
    </location>
</feature>
<protein>
    <submittedName>
        <fullName evidence="4">DUF305 domain-containing protein</fullName>
    </submittedName>
</protein>
<keyword evidence="5" id="KW-1185">Reference proteome</keyword>
<accession>A0A5J5J656</accession>
<dbReference type="RefSeq" id="WP_036302052.1">
    <property type="nucleotide sequence ID" value="NZ_VYSA01000001.1"/>
</dbReference>